<dbReference type="CDD" id="cd02440">
    <property type="entry name" value="AdoMet_MTases"/>
    <property type="match status" value="1"/>
</dbReference>
<reference evidence="1" key="1">
    <citation type="submission" date="2015-04" db="EMBL/GenBank/DDBJ databases">
        <authorList>
            <person name="Syromyatnikov M.Y."/>
            <person name="Popov V.N."/>
        </authorList>
    </citation>
    <scope>NUCLEOTIDE SEQUENCE</scope>
    <source>
        <strain evidence="1">MO-1</strain>
    </source>
</reference>
<protein>
    <submittedName>
        <fullName evidence="1">Trans-aconitate 2-methyltransferase</fullName>
        <ecNumber evidence="1">2.1.1.144</ecNumber>
    </submittedName>
</protein>
<dbReference type="PANTHER" id="PTHR43861">
    <property type="entry name" value="TRANS-ACONITATE 2-METHYLTRANSFERASE-RELATED"/>
    <property type="match status" value="1"/>
</dbReference>
<accession>A0A1S7LPJ4</accession>
<organism evidence="1">
    <name type="scientific">Magnetococcus massalia (strain MO-1)</name>
    <dbReference type="NCBI Taxonomy" id="451514"/>
    <lineage>
        <taxon>Bacteria</taxon>
        <taxon>Pseudomonadati</taxon>
        <taxon>Pseudomonadota</taxon>
        <taxon>Magnetococcia</taxon>
        <taxon>Magnetococcales</taxon>
        <taxon>Magnetococcaceae</taxon>
        <taxon>Magnetococcus</taxon>
    </lineage>
</organism>
<sequence length="262" mass="29746">MMATDPTQMQWRPSQYNKFMGPRQQPARDLFSRIAHYQPKSITDLGCGSGEITQLLSQHWPEAAVCGFDRSGEMLASAATLSDDITWQQGDIASWQPDQPQELIFSNAALHWVDDHTTLFPHLLAQLPPGGLLAVQMPRNFTQPTHQLLFETAQEAPWRATTEPLIRRDPVGSAAYYYDLLHPLCEEITLWESHYCHVLEGENPVLAWTRGTVLGPYLEALQGDQRAHFAQRYGNKLLAAYPKQADGKTLLTYRRLFMIVKK</sequence>
<dbReference type="PANTHER" id="PTHR43861:SF1">
    <property type="entry name" value="TRANS-ACONITATE 2-METHYLTRANSFERASE"/>
    <property type="match status" value="1"/>
</dbReference>
<name>A0A1S7LPJ4_MAGMO</name>
<dbReference type="GO" id="GO:0030798">
    <property type="term" value="F:trans-aconitate 2-methyltransferase activity"/>
    <property type="evidence" value="ECO:0007669"/>
    <property type="project" value="UniProtKB-EC"/>
</dbReference>
<dbReference type="GO" id="GO:0032259">
    <property type="term" value="P:methylation"/>
    <property type="evidence" value="ECO:0007669"/>
    <property type="project" value="UniProtKB-KW"/>
</dbReference>
<evidence type="ECO:0000313" key="1">
    <source>
        <dbReference type="EMBL" id="CRH08119.1"/>
    </source>
</evidence>
<keyword evidence="1" id="KW-0808">Transferase</keyword>
<dbReference type="Pfam" id="PF13489">
    <property type="entry name" value="Methyltransf_23"/>
    <property type="match status" value="1"/>
</dbReference>
<dbReference type="Gene3D" id="1.10.150.290">
    <property type="entry name" value="S-adenosyl-L-methionine-dependent methyltransferases"/>
    <property type="match status" value="1"/>
</dbReference>
<dbReference type="InterPro" id="IPR029063">
    <property type="entry name" value="SAM-dependent_MTases_sf"/>
</dbReference>
<dbReference type="InterPro" id="IPR023149">
    <property type="entry name" value="Trans_acon_MeTrfase_C"/>
</dbReference>
<gene>
    <name evidence="1" type="primary">tam</name>
    <name evidence="1" type="ORF">MAGMO_3991</name>
</gene>
<dbReference type="EC" id="2.1.1.144" evidence="1"/>
<dbReference type="Gene3D" id="3.40.50.150">
    <property type="entry name" value="Vaccinia Virus protein VP39"/>
    <property type="match status" value="1"/>
</dbReference>
<dbReference type="AlphaFoldDB" id="A0A1S7LPJ4"/>
<dbReference type="SUPFAM" id="SSF53335">
    <property type="entry name" value="S-adenosyl-L-methionine-dependent methyltransferases"/>
    <property type="match status" value="1"/>
</dbReference>
<proteinExistence type="predicted"/>
<keyword evidence="1" id="KW-0489">Methyltransferase</keyword>
<dbReference type="EMBL" id="LO017727">
    <property type="protein sequence ID" value="CRH08119.1"/>
    <property type="molecule type" value="Genomic_DNA"/>
</dbReference>